<dbReference type="EMBL" id="JQ844171">
    <property type="protein sequence ID" value="AGS51821.1"/>
    <property type="molecule type" value="Genomic_DNA"/>
</dbReference>
<evidence type="ECO:0000256" key="1">
    <source>
        <dbReference type="SAM" id="Phobius"/>
    </source>
</evidence>
<reference evidence="2" key="1">
    <citation type="submission" date="2012-03" db="EMBL/GenBank/DDBJ databases">
        <title>Functional metagenomics reveals considerable lignocellulase gene clusters in the gut microbiome of a wood-feeding higher termite.</title>
        <authorList>
            <person name="Liu N."/>
        </authorList>
    </citation>
    <scope>NUCLEOTIDE SEQUENCE</scope>
</reference>
<keyword evidence="1" id="KW-0472">Membrane</keyword>
<evidence type="ECO:0000313" key="2">
    <source>
        <dbReference type="EMBL" id="AGS51821.1"/>
    </source>
</evidence>
<feature type="transmembrane region" description="Helical" evidence="1">
    <location>
        <begin position="36"/>
        <end position="57"/>
    </location>
</feature>
<accession>A0A806JY66</accession>
<dbReference type="AlphaFoldDB" id="A0A806JY66"/>
<keyword evidence="1" id="KW-0812">Transmembrane</keyword>
<feature type="transmembrane region" description="Helical" evidence="1">
    <location>
        <begin position="98"/>
        <end position="122"/>
    </location>
</feature>
<feature type="transmembrane region" description="Helical" evidence="1">
    <location>
        <begin position="64"/>
        <end position="86"/>
    </location>
</feature>
<feature type="transmembrane region" description="Helical" evidence="1">
    <location>
        <begin position="12"/>
        <end position="30"/>
    </location>
</feature>
<protein>
    <submittedName>
        <fullName evidence="2">Uncharacterized protein</fullName>
    </submittedName>
</protein>
<organism evidence="2">
    <name type="scientific">uncultured bacterium contig00053</name>
    <dbReference type="NCBI Taxonomy" id="1181537"/>
    <lineage>
        <taxon>Bacteria</taxon>
        <taxon>environmental samples</taxon>
    </lineage>
</organism>
<name>A0A806JY66_9BACT</name>
<sequence>MGVVGILKPGLFIYECVRIIILAFVLVIIMPEKSSIPWLAFIAPGALFPLMALFLWLDILYYKAFIPLFIAGKCIGIFSLLIWSLISRQLTMIEGFAGYLIIPEMIFLCGDLFALAAILFIYRSMQIVNKPLAATAETPDTEDA</sequence>
<keyword evidence="1" id="KW-1133">Transmembrane helix</keyword>
<proteinExistence type="predicted"/>